<protein>
    <submittedName>
        <fullName evidence="3">Uncharacterized protein</fullName>
    </submittedName>
</protein>
<dbReference type="PANTHER" id="PTHR12635">
    <property type="entry name" value="RHO-GTPASE-ACTIVATING PROTEIN 6 FAMILY MEMBER"/>
    <property type="match status" value="1"/>
</dbReference>
<feature type="region of interest" description="Disordered" evidence="2">
    <location>
        <begin position="1"/>
        <end position="38"/>
    </location>
</feature>
<feature type="compositionally biased region" description="Polar residues" evidence="2">
    <location>
        <begin position="13"/>
        <end position="23"/>
    </location>
</feature>
<dbReference type="GO" id="GO:0005096">
    <property type="term" value="F:GTPase activator activity"/>
    <property type="evidence" value="ECO:0007669"/>
    <property type="project" value="UniProtKB-KW"/>
</dbReference>
<evidence type="ECO:0000256" key="1">
    <source>
        <dbReference type="ARBA" id="ARBA00022468"/>
    </source>
</evidence>
<feature type="compositionally biased region" description="Basic residues" evidence="2">
    <location>
        <begin position="1"/>
        <end position="11"/>
    </location>
</feature>
<accession>A0AA38ISW0</accession>
<evidence type="ECO:0000313" key="3">
    <source>
        <dbReference type="EMBL" id="KAJ3658754.1"/>
    </source>
</evidence>
<reference evidence="3" key="1">
    <citation type="journal article" date="2023" name="G3 (Bethesda)">
        <title>Whole genome assemblies of Zophobas morio and Tenebrio molitor.</title>
        <authorList>
            <person name="Kaur S."/>
            <person name="Stinson S.A."/>
            <person name="diCenzo G.C."/>
        </authorList>
    </citation>
    <scope>NUCLEOTIDE SEQUENCE</scope>
    <source>
        <strain evidence="3">QUZm001</strain>
    </source>
</reference>
<proteinExistence type="predicted"/>
<gene>
    <name evidence="3" type="ORF">Zmor_010475</name>
</gene>
<keyword evidence="1" id="KW-0343">GTPase activation</keyword>
<dbReference type="AlphaFoldDB" id="A0AA38ISW0"/>
<keyword evidence="4" id="KW-1185">Reference proteome</keyword>
<feature type="region of interest" description="Disordered" evidence="2">
    <location>
        <begin position="529"/>
        <end position="554"/>
    </location>
</feature>
<feature type="region of interest" description="Disordered" evidence="2">
    <location>
        <begin position="700"/>
        <end position="736"/>
    </location>
</feature>
<evidence type="ECO:0000256" key="2">
    <source>
        <dbReference type="SAM" id="MobiDB-lite"/>
    </source>
</evidence>
<dbReference type="EMBL" id="JALNTZ010000003">
    <property type="protein sequence ID" value="KAJ3658754.1"/>
    <property type="molecule type" value="Genomic_DNA"/>
</dbReference>
<feature type="region of interest" description="Disordered" evidence="2">
    <location>
        <begin position="481"/>
        <end position="517"/>
    </location>
</feature>
<feature type="region of interest" description="Disordered" evidence="2">
    <location>
        <begin position="377"/>
        <end position="401"/>
    </location>
</feature>
<organism evidence="3 4">
    <name type="scientific">Zophobas morio</name>
    <dbReference type="NCBI Taxonomy" id="2755281"/>
    <lineage>
        <taxon>Eukaryota</taxon>
        <taxon>Metazoa</taxon>
        <taxon>Ecdysozoa</taxon>
        <taxon>Arthropoda</taxon>
        <taxon>Hexapoda</taxon>
        <taxon>Insecta</taxon>
        <taxon>Pterygota</taxon>
        <taxon>Neoptera</taxon>
        <taxon>Endopterygota</taxon>
        <taxon>Coleoptera</taxon>
        <taxon>Polyphaga</taxon>
        <taxon>Cucujiformia</taxon>
        <taxon>Tenebrionidae</taxon>
        <taxon>Zophobas</taxon>
    </lineage>
</organism>
<dbReference type="InterPro" id="IPR037863">
    <property type="entry name" value="RHOGAP6/36"/>
</dbReference>
<dbReference type="Proteomes" id="UP001168821">
    <property type="component" value="Unassembled WGS sequence"/>
</dbReference>
<comment type="caution">
    <text evidence="3">The sequence shown here is derived from an EMBL/GenBank/DDBJ whole genome shotgun (WGS) entry which is preliminary data.</text>
</comment>
<dbReference type="PANTHER" id="PTHR12635:SF7">
    <property type="entry name" value="RHO GTPASE ACTIVATING PROTEIN 6-RELATED"/>
    <property type="match status" value="1"/>
</dbReference>
<name>A0AA38ISW0_9CUCU</name>
<evidence type="ECO:0000313" key="4">
    <source>
        <dbReference type="Proteomes" id="UP001168821"/>
    </source>
</evidence>
<sequence length="755" mass="85265">MAERSNKRKTLGRSASTESTEYSLTMGRSVRDKKKKPKERWLLTRKTWRYMADAGRKLIPDGAQNRPEDIPKIEAYFQEVCKREPRFLLWRKNSYPGALALRKKRKDRRKGGSCRKACSADDVDVDVVKLERPTDLPLIANSGGRVDIQKMKYDFLNKPPSPTNYSPVAAKTTEQEFDEKQLITMLEQYLKVSEQAPSTSTYKPPDVNYQELIDRLQRHLTLASRSCASIPTYHSQTTHVHFSGDHVQKSLSETLSRYFSQHSSRDKVISDLLTNRKALEKLYFDLRKTRGFRRTVSSAEFSTTIPFTTTLSKYPVQNSNYEKLKERIHESVHPPPLIEIENENIEITYRDWGIQTTPVLDSVLQDVEDKYKKSLAEKEEEEKLELKPASRRRSSVDNDDISQSVSDTIKRYLRMARKKSVDTDKADRFKRVNYDRNLRNIKAKGEITKPGDDDGLNKGCQTNDDWILTYKDLIFDQIPELSDAESRVSSSRSSIDAGVDENNKSSPTSPPPVKSHSFLSHLLHGKHDKQDKTNAAAVATGQAMQKSKSSSSVMHHGSRLMAKKIFRSRSKSQTRPSQATCSWTPQGGCVWSNLTGRQVVLGVTTLLQLTDVERKVLQKVALAKLQALNLGVAIKVPTETVGAAANKPKRRPYLLKRKALTTSIFDTNRKEGDKEGNSTTGGLVFGIPLTQCVENDRLSRAAARTSPFRSRPELSGSGEEPATIGRHGSRSSFSSLIEAPRGDEVIRVLNLDQFN</sequence>